<dbReference type="InterPro" id="IPR043502">
    <property type="entry name" value="DNA/RNA_pol_sf"/>
</dbReference>
<evidence type="ECO:0000313" key="2">
    <source>
        <dbReference type="Proteomes" id="UP000257109"/>
    </source>
</evidence>
<dbReference type="OrthoDB" id="1434496at2759"/>
<dbReference type="SUPFAM" id="SSF56672">
    <property type="entry name" value="DNA/RNA polymerases"/>
    <property type="match status" value="1"/>
</dbReference>
<dbReference type="CDD" id="cd01647">
    <property type="entry name" value="RT_LTR"/>
    <property type="match status" value="1"/>
</dbReference>
<reference evidence="1" key="1">
    <citation type="submission" date="2018-05" db="EMBL/GenBank/DDBJ databases">
        <title>Draft genome of Mucuna pruriens seed.</title>
        <authorList>
            <person name="Nnadi N.E."/>
            <person name="Vos R."/>
            <person name="Hasami M.H."/>
            <person name="Devisetty U.K."/>
            <person name="Aguiy J.C."/>
        </authorList>
    </citation>
    <scope>NUCLEOTIDE SEQUENCE [LARGE SCALE GENOMIC DNA]</scope>
    <source>
        <strain evidence="1">JCA_2017</strain>
    </source>
</reference>
<dbReference type="InterPro" id="IPR053134">
    <property type="entry name" value="RNA-dir_DNA_polymerase"/>
</dbReference>
<protein>
    <recommendedName>
        <fullName evidence="3">Reverse transcriptase domain-containing protein</fullName>
    </recommendedName>
</protein>
<evidence type="ECO:0008006" key="3">
    <source>
        <dbReference type="Google" id="ProtNLM"/>
    </source>
</evidence>
<feature type="non-terminal residue" evidence="1">
    <location>
        <position position="1"/>
    </location>
</feature>
<keyword evidence="2" id="KW-1185">Reference proteome</keyword>
<accession>A0A371HA20</accession>
<dbReference type="PANTHER" id="PTHR24559:SF457">
    <property type="entry name" value="RNA-DIRECTED DNA POLYMERASE HOMOLOG"/>
    <property type="match status" value="1"/>
</dbReference>
<dbReference type="PANTHER" id="PTHR24559">
    <property type="entry name" value="TRANSPOSON TY3-I GAG-POL POLYPROTEIN"/>
    <property type="match status" value="1"/>
</dbReference>
<sequence>MHKDTKKELIHLFSEYVDIFAWSYLPRHVRNCRTQDTVKQKMRRMSLEVSLKIKEEIKKQLEARFLAVAKYPQWVVKIVLVLKKDGKVRMCVDYRDLNWASSKDDFLLPHIDILVDNTAHHAYFSFMNGFLGYNQIKMAPKDMEKTTFITQ</sequence>
<dbReference type="AlphaFoldDB" id="A0A371HA20"/>
<organism evidence="1 2">
    <name type="scientific">Mucuna pruriens</name>
    <name type="common">Velvet bean</name>
    <name type="synonym">Dolichos pruriens</name>
    <dbReference type="NCBI Taxonomy" id="157652"/>
    <lineage>
        <taxon>Eukaryota</taxon>
        <taxon>Viridiplantae</taxon>
        <taxon>Streptophyta</taxon>
        <taxon>Embryophyta</taxon>
        <taxon>Tracheophyta</taxon>
        <taxon>Spermatophyta</taxon>
        <taxon>Magnoliopsida</taxon>
        <taxon>eudicotyledons</taxon>
        <taxon>Gunneridae</taxon>
        <taxon>Pentapetalae</taxon>
        <taxon>rosids</taxon>
        <taxon>fabids</taxon>
        <taxon>Fabales</taxon>
        <taxon>Fabaceae</taxon>
        <taxon>Papilionoideae</taxon>
        <taxon>50 kb inversion clade</taxon>
        <taxon>NPAAA clade</taxon>
        <taxon>indigoferoid/millettioid clade</taxon>
        <taxon>Phaseoleae</taxon>
        <taxon>Mucuna</taxon>
    </lineage>
</organism>
<evidence type="ECO:0000313" key="1">
    <source>
        <dbReference type="EMBL" id="RDX99576.1"/>
    </source>
</evidence>
<dbReference type="Gene3D" id="3.30.70.270">
    <property type="match status" value="1"/>
</dbReference>
<dbReference type="Proteomes" id="UP000257109">
    <property type="component" value="Unassembled WGS sequence"/>
</dbReference>
<comment type="caution">
    <text evidence="1">The sequence shown here is derived from an EMBL/GenBank/DDBJ whole genome shotgun (WGS) entry which is preliminary data.</text>
</comment>
<dbReference type="InterPro" id="IPR043128">
    <property type="entry name" value="Rev_trsase/Diguanyl_cyclase"/>
</dbReference>
<dbReference type="Gene3D" id="3.10.10.10">
    <property type="entry name" value="HIV Type 1 Reverse Transcriptase, subunit A, domain 1"/>
    <property type="match status" value="1"/>
</dbReference>
<dbReference type="EMBL" id="QJKJ01003200">
    <property type="protein sequence ID" value="RDX99576.1"/>
    <property type="molecule type" value="Genomic_DNA"/>
</dbReference>
<name>A0A371HA20_MUCPR</name>
<proteinExistence type="predicted"/>
<gene>
    <name evidence="1" type="ORF">CR513_17367</name>
</gene>